<evidence type="ECO:0000313" key="1">
    <source>
        <dbReference type="EMBL" id="MEC0276108.1"/>
    </source>
</evidence>
<reference evidence="1 2" key="1">
    <citation type="submission" date="2023-03" db="EMBL/GenBank/DDBJ databases">
        <title>Bacillus Genome Sequencing.</title>
        <authorList>
            <person name="Dunlap C."/>
        </authorList>
    </citation>
    <scope>NUCLEOTIDE SEQUENCE [LARGE SCALE GENOMIC DNA]</scope>
    <source>
        <strain evidence="1 2">B-41290</strain>
    </source>
</reference>
<name>A0AAW9NCG5_9BACI</name>
<protein>
    <recommendedName>
        <fullName evidence="3">Holin</fullName>
    </recommendedName>
</protein>
<dbReference type="Proteomes" id="UP001307168">
    <property type="component" value="Unassembled WGS sequence"/>
</dbReference>
<organism evidence="1 2">
    <name type="scientific">Peribacillus castrilensis</name>
    <dbReference type="NCBI Taxonomy" id="2897690"/>
    <lineage>
        <taxon>Bacteria</taxon>
        <taxon>Bacillati</taxon>
        <taxon>Bacillota</taxon>
        <taxon>Bacilli</taxon>
        <taxon>Bacillales</taxon>
        <taxon>Bacillaceae</taxon>
        <taxon>Peribacillus</taxon>
    </lineage>
</organism>
<sequence length="46" mass="5147">MRSRTEGIAMFDQTLETIKTFAPVGSLVVSILAYKQSKKEKGKDDQ</sequence>
<dbReference type="AlphaFoldDB" id="A0AAW9NCG5"/>
<dbReference type="EMBL" id="JARNBH010000028">
    <property type="protein sequence ID" value="MEC0276108.1"/>
    <property type="molecule type" value="Genomic_DNA"/>
</dbReference>
<dbReference type="RefSeq" id="WP_367407968.1">
    <property type="nucleotide sequence ID" value="NZ_JARNBH010000028.1"/>
</dbReference>
<comment type="caution">
    <text evidence="1">The sequence shown here is derived from an EMBL/GenBank/DDBJ whole genome shotgun (WGS) entry which is preliminary data.</text>
</comment>
<accession>A0AAW9NCG5</accession>
<evidence type="ECO:0008006" key="3">
    <source>
        <dbReference type="Google" id="ProtNLM"/>
    </source>
</evidence>
<proteinExistence type="predicted"/>
<keyword evidence="2" id="KW-1185">Reference proteome</keyword>
<gene>
    <name evidence="1" type="ORF">P4706_24075</name>
</gene>
<evidence type="ECO:0000313" key="2">
    <source>
        <dbReference type="Proteomes" id="UP001307168"/>
    </source>
</evidence>